<proteinExistence type="predicted"/>
<evidence type="ECO:0000313" key="3">
    <source>
        <dbReference type="Proteomes" id="UP000692954"/>
    </source>
</evidence>
<reference evidence="2" key="1">
    <citation type="submission" date="2021-01" db="EMBL/GenBank/DDBJ databases">
        <authorList>
            <consortium name="Genoscope - CEA"/>
            <person name="William W."/>
        </authorList>
    </citation>
    <scope>NUCLEOTIDE SEQUENCE</scope>
</reference>
<feature type="compositionally biased region" description="Polar residues" evidence="1">
    <location>
        <begin position="71"/>
        <end position="83"/>
    </location>
</feature>
<dbReference type="Proteomes" id="UP000692954">
    <property type="component" value="Unassembled WGS sequence"/>
</dbReference>
<organism evidence="2 3">
    <name type="scientific">Paramecium sonneborni</name>
    <dbReference type="NCBI Taxonomy" id="65129"/>
    <lineage>
        <taxon>Eukaryota</taxon>
        <taxon>Sar</taxon>
        <taxon>Alveolata</taxon>
        <taxon>Ciliophora</taxon>
        <taxon>Intramacronucleata</taxon>
        <taxon>Oligohymenophorea</taxon>
        <taxon>Peniculida</taxon>
        <taxon>Parameciidae</taxon>
        <taxon>Paramecium</taxon>
    </lineage>
</organism>
<feature type="region of interest" description="Disordered" evidence="1">
    <location>
        <begin position="117"/>
        <end position="195"/>
    </location>
</feature>
<evidence type="ECO:0000313" key="2">
    <source>
        <dbReference type="EMBL" id="CAD8068470.1"/>
    </source>
</evidence>
<dbReference type="EMBL" id="CAJJDN010000024">
    <property type="protein sequence ID" value="CAD8068470.1"/>
    <property type="molecule type" value="Genomic_DNA"/>
</dbReference>
<sequence>MSLTKRETSKNHMHSEINIFKQVEQEGLRRRPGSGQPISQKKSPLPTRKPGLSGNQRVLIKEPEQHLKPRQLSNNSSKTTQQLPIIKSPSQQQKPPIQIDKKLIIMKQEHAIVSARGTLTGERSQKNSSNQNLSTADTNIKQFNWVDEQVNSHRNSSQNKRGQGSKEKQNITQSQKSSKLQDNFNNDHPPHNQPKCCTDFTMTSGKNDLSTALASIKMEIKQTAEQAHQNGIILNMSEIKEMADDGYSSLGQSTVYQFKK</sequence>
<feature type="compositionally biased region" description="Polar residues" evidence="1">
    <location>
        <begin position="126"/>
        <end position="142"/>
    </location>
</feature>
<dbReference type="OrthoDB" id="307757at2759"/>
<comment type="caution">
    <text evidence="2">The sequence shown here is derived from an EMBL/GenBank/DDBJ whole genome shotgun (WGS) entry which is preliminary data.</text>
</comment>
<evidence type="ECO:0000256" key="1">
    <source>
        <dbReference type="SAM" id="MobiDB-lite"/>
    </source>
</evidence>
<dbReference type="AlphaFoldDB" id="A0A8S1LKQ0"/>
<name>A0A8S1LKQ0_9CILI</name>
<gene>
    <name evidence="2" type="ORF">PSON_ATCC_30995.1.T0240168</name>
</gene>
<feature type="compositionally biased region" description="Low complexity" evidence="1">
    <location>
        <begin position="84"/>
        <end position="96"/>
    </location>
</feature>
<feature type="compositionally biased region" description="Basic and acidic residues" evidence="1">
    <location>
        <begin position="1"/>
        <end position="15"/>
    </location>
</feature>
<protein>
    <submittedName>
        <fullName evidence="2">Uncharacterized protein</fullName>
    </submittedName>
</protein>
<accession>A0A8S1LKQ0</accession>
<feature type="compositionally biased region" description="Polar residues" evidence="1">
    <location>
        <begin position="170"/>
        <end position="186"/>
    </location>
</feature>
<keyword evidence="3" id="KW-1185">Reference proteome</keyword>
<feature type="region of interest" description="Disordered" evidence="1">
    <location>
        <begin position="1"/>
        <end position="96"/>
    </location>
</feature>
<feature type="compositionally biased region" description="Polar residues" evidence="1">
    <location>
        <begin position="152"/>
        <end position="162"/>
    </location>
</feature>